<dbReference type="STRING" id="1120955.SAMN03080610_01277"/>
<name>A0A1G5MZW5_AFIMA</name>
<gene>
    <name evidence="4" type="ORF">SAMN03080610_01277</name>
</gene>
<dbReference type="PANTHER" id="PTHR43877:SF2">
    <property type="entry name" value="AMINOALKYLPHOSPHONATE N-ACETYLTRANSFERASE-RELATED"/>
    <property type="match status" value="1"/>
</dbReference>
<evidence type="ECO:0000256" key="1">
    <source>
        <dbReference type="ARBA" id="ARBA00022679"/>
    </source>
</evidence>
<keyword evidence="1 4" id="KW-0808">Transferase</keyword>
<accession>A0A1G5MZW5</accession>
<dbReference type="Pfam" id="PF00583">
    <property type="entry name" value="Acetyltransf_1"/>
    <property type="match status" value="1"/>
</dbReference>
<dbReference type="InterPro" id="IPR000182">
    <property type="entry name" value="GNAT_dom"/>
</dbReference>
<keyword evidence="2" id="KW-0012">Acyltransferase</keyword>
<dbReference type="InterPro" id="IPR050832">
    <property type="entry name" value="Bact_Acetyltransf"/>
</dbReference>
<dbReference type="EMBL" id="FMVW01000002">
    <property type="protein sequence ID" value="SCZ30643.1"/>
    <property type="molecule type" value="Genomic_DNA"/>
</dbReference>
<dbReference type="AlphaFoldDB" id="A0A1G5MZW5"/>
<evidence type="ECO:0000256" key="2">
    <source>
        <dbReference type="ARBA" id="ARBA00023315"/>
    </source>
</evidence>
<dbReference type="CDD" id="cd04301">
    <property type="entry name" value="NAT_SF"/>
    <property type="match status" value="1"/>
</dbReference>
<dbReference type="InterPro" id="IPR016181">
    <property type="entry name" value="Acyl_CoA_acyltransferase"/>
</dbReference>
<dbReference type="Proteomes" id="UP000199347">
    <property type="component" value="Unassembled WGS sequence"/>
</dbReference>
<feature type="domain" description="N-acetyltransferase" evidence="3">
    <location>
        <begin position="19"/>
        <end position="158"/>
    </location>
</feature>
<dbReference type="SUPFAM" id="SSF55729">
    <property type="entry name" value="Acyl-CoA N-acyltransferases (Nat)"/>
    <property type="match status" value="1"/>
</dbReference>
<dbReference type="Gene3D" id="3.40.630.30">
    <property type="match status" value="1"/>
</dbReference>
<proteinExistence type="predicted"/>
<reference evidence="4 5" key="1">
    <citation type="submission" date="2016-10" db="EMBL/GenBank/DDBJ databases">
        <authorList>
            <person name="de Groot N.N."/>
        </authorList>
    </citation>
    <scope>NUCLEOTIDE SEQUENCE [LARGE SCALE GENOMIC DNA]</scope>
    <source>
        <strain evidence="4 5">DSM 2698</strain>
    </source>
</reference>
<evidence type="ECO:0000313" key="5">
    <source>
        <dbReference type="Proteomes" id="UP000199347"/>
    </source>
</evidence>
<dbReference type="PANTHER" id="PTHR43877">
    <property type="entry name" value="AMINOALKYLPHOSPHONATE N-ACETYLTRANSFERASE-RELATED-RELATED"/>
    <property type="match status" value="1"/>
</dbReference>
<organism evidence="4 5">
    <name type="scientific">Afifella marina DSM 2698</name>
    <dbReference type="NCBI Taxonomy" id="1120955"/>
    <lineage>
        <taxon>Bacteria</taxon>
        <taxon>Pseudomonadati</taxon>
        <taxon>Pseudomonadota</taxon>
        <taxon>Alphaproteobacteria</taxon>
        <taxon>Hyphomicrobiales</taxon>
        <taxon>Afifellaceae</taxon>
        <taxon>Afifella</taxon>
    </lineage>
</organism>
<evidence type="ECO:0000313" key="4">
    <source>
        <dbReference type="EMBL" id="SCZ30643.1"/>
    </source>
</evidence>
<evidence type="ECO:0000259" key="3">
    <source>
        <dbReference type="PROSITE" id="PS51186"/>
    </source>
</evidence>
<dbReference type="GO" id="GO:0016747">
    <property type="term" value="F:acyltransferase activity, transferring groups other than amino-acyl groups"/>
    <property type="evidence" value="ECO:0007669"/>
    <property type="project" value="InterPro"/>
</dbReference>
<sequence length="159" mass="17299">MTAVLEQSASIAAEHPDQPEVRELIAELNAHLLSFYLPEACHHMTVAELSEPNIVFFVARERGKAVGCGALRVLSAEEGEVKRMYVAPGQQGRGLGRLILTAIEARARDMALATLLLETGDQQAAALSLYRSAGFAVRGPYLDYPDDGVSIFMEKRLSN</sequence>
<protein>
    <submittedName>
        <fullName evidence="4">Putative acetyltransferase</fullName>
    </submittedName>
</protein>
<dbReference type="PROSITE" id="PS51186">
    <property type="entry name" value="GNAT"/>
    <property type="match status" value="1"/>
</dbReference>
<dbReference type="RefSeq" id="WP_200170599.1">
    <property type="nucleotide sequence ID" value="NZ_FMVW01000002.1"/>
</dbReference>
<keyword evidence="5" id="KW-1185">Reference proteome</keyword>